<feature type="compositionally biased region" description="Polar residues" evidence="1">
    <location>
        <begin position="90"/>
        <end position="101"/>
    </location>
</feature>
<evidence type="ECO:0000313" key="2">
    <source>
        <dbReference type="EMBL" id="JAD01091.1"/>
    </source>
</evidence>
<sequence>QLQQKRQHEQIYHYLPSHHQHQHPHSPKPQHKAQQLQSSLLQQQQQLAHHFDAVTLDHEDEASHVYSDNASFRTSSPGIYAQPKIVTSMSSFRSASPAPTTNDHHHHVIPPTQPKTNPNLIAQLNARLSKQNLQQHTGDGIYGSTPNSPNHHHNMHQHQHHQSEPVYMRNYTHPHHQQTQQQLPSVATGSMHQQQNYDASYASSNIEKAGSIRSKTKAEFLENLNAKLAKQGLSGRAFAVRNLINSKALPDPRICHESLMDQIKRGATLKRNQKINDRSAPKIH</sequence>
<protein>
    <submittedName>
        <fullName evidence="2">Uncharacterized protein</fullName>
    </submittedName>
</protein>
<proteinExistence type="predicted"/>
<feature type="compositionally biased region" description="Low complexity" evidence="1">
    <location>
        <begin position="32"/>
        <end position="46"/>
    </location>
</feature>
<feature type="compositionally biased region" description="Basic residues" evidence="1">
    <location>
        <begin position="150"/>
        <end position="160"/>
    </location>
</feature>
<feature type="non-terminal residue" evidence="2">
    <location>
        <position position="1"/>
    </location>
</feature>
<dbReference type="AlphaFoldDB" id="A0A0A1WR10"/>
<reference evidence="2" key="1">
    <citation type="submission" date="2014-11" db="EMBL/GenBank/DDBJ databases">
        <authorList>
            <person name="Geib S."/>
        </authorList>
    </citation>
    <scope>NUCLEOTIDE SEQUENCE</scope>
</reference>
<feature type="region of interest" description="Disordered" evidence="1">
    <location>
        <begin position="136"/>
        <end position="195"/>
    </location>
</feature>
<gene>
    <name evidence="2" type="ORF">g.44535</name>
</gene>
<feature type="compositionally biased region" description="Basic residues" evidence="1">
    <location>
        <begin position="17"/>
        <end position="31"/>
    </location>
</feature>
<dbReference type="EMBL" id="GBXI01013201">
    <property type="protein sequence ID" value="JAD01091.1"/>
    <property type="molecule type" value="Transcribed_RNA"/>
</dbReference>
<feature type="compositionally biased region" description="Polar residues" evidence="1">
    <location>
        <begin position="183"/>
        <end position="195"/>
    </location>
</feature>
<accession>A0A0A1WR10</accession>
<feature type="region of interest" description="Disordered" evidence="1">
    <location>
        <begin position="90"/>
        <end position="118"/>
    </location>
</feature>
<feature type="region of interest" description="Disordered" evidence="1">
    <location>
        <begin position="17"/>
        <end position="46"/>
    </location>
</feature>
<reference evidence="2" key="2">
    <citation type="journal article" date="2015" name="Gigascience">
        <title>Reconstructing a comprehensive transcriptome assembly of a white-pupal translocated strain of the pest fruit fly Bactrocera cucurbitae.</title>
        <authorList>
            <person name="Sim S.B."/>
            <person name="Calla B."/>
            <person name="Hall B."/>
            <person name="DeRego T."/>
            <person name="Geib S.M."/>
        </authorList>
    </citation>
    <scope>NUCLEOTIDE SEQUENCE</scope>
</reference>
<organism evidence="2">
    <name type="scientific">Zeugodacus cucurbitae</name>
    <name type="common">Melon fruit fly</name>
    <name type="synonym">Bactrocera cucurbitae</name>
    <dbReference type="NCBI Taxonomy" id="28588"/>
    <lineage>
        <taxon>Eukaryota</taxon>
        <taxon>Metazoa</taxon>
        <taxon>Ecdysozoa</taxon>
        <taxon>Arthropoda</taxon>
        <taxon>Hexapoda</taxon>
        <taxon>Insecta</taxon>
        <taxon>Pterygota</taxon>
        <taxon>Neoptera</taxon>
        <taxon>Endopterygota</taxon>
        <taxon>Diptera</taxon>
        <taxon>Brachycera</taxon>
        <taxon>Muscomorpha</taxon>
        <taxon>Tephritoidea</taxon>
        <taxon>Tephritidae</taxon>
        <taxon>Zeugodacus</taxon>
        <taxon>Zeugodacus</taxon>
    </lineage>
</organism>
<evidence type="ECO:0000256" key="1">
    <source>
        <dbReference type="SAM" id="MobiDB-lite"/>
    </source>
</evidence>
<name>A0A0A1WR10_ZEUCU</name>